<protein>
    <submittedName>
        <fullName evidence="1">Uncharacterized protein</fullName>
    </submittedName>
</protein>
<organism evidence="1 2">
    <name type="scientific">Colletotrichum nymphaeae SA-01</name>
    <dbReference type="NCBI Taxonomy" id="1460502"/>
    <lineage>
        <taxon>Eukaryota</taxon>
        <taxon>Fungi</taxon>
        <taxon>Dikarya</taxon>
        <taxon>Ascomycota</taxon>
        <taxon>Pezizomycotina</taxon>
        <taxon>Sordariomycetes</taxon>
        <taxon>Hypocreomycetidae</taxon>
        <taxon>Glomerellales</taxon>
        <taxon>Glomerellaceae</taxon>
        <taxon>Colletotrichum</taxon>
        <taxon>Colletotrichum acutatum species complex</taxon>
    </lineage>
</organism>
<accession>A0A135U5Q0</accession>
<name>A0A135U5Q0_9PEZI</name>
<gene>
    <name evidence="1" type="ORF">CNYM01_12119</name>
</gene>
<evidence type="ECO:0000313" key="1">
    <source>
        <dbReference type="EMBL" id="KXH55673.1"/>
    </source>
</evidence>
<keyword evidence="2" id="KW-1185">Reference proteome</keyword>
<dbReference type="OrthoDB" id="10424374at2759"/>
<reference evidence="1 2" key="1">
    <citation type="submission" date="2014-02" db="EMBL/GenBank/DDBJ databases">
        <title>The genome sequence of Colletotrichum nymphaeae SA-01.</title>
        <authorList>
            <person name="Baroncelli R."/>
            <person name="Thon M.R."/>
        </authorList>
    </citation>
    <scope>NUCLEOTIDE SEQUENCE [LARGE SCALE GENOMIC DNA]</scope>
    <source>
        <strain evidence="1 2">SA-01</strain>
    </source>
</reference>
<proteinExistence type="predicted"/>
<evidence type="ECO:0000313" key="2">
    <source>
        <dbReference type="Proteomes" id="UP000070054"/>
    </source>
</evidence>
<dbReference type="EMBL" id="JEMN01000839">
    <property type="protein sequence ID" value="KXH55673.1"/>
    <property type="molecule type" value="Genomic_DNA"/>
</dbReference>
<dbReference type="Proteomes" id="UP000070054">
    <property type="component" value="Unassembled WGS sequence"/>
</dbReference>
<comment type="caution">
    <text evidence="1">The sequence shown here is derived from an EMBL/GenBank/DDBJ whole genome shotgun (WGS) entry which is preliminary data.</text>
</comment>
<dbReference type="AlphaFoldDB" id="A0A135U5Q0"/>
<sequence>MISRLGHSVAAHCSVRTMYDCRSGVRSSSVSYMRIFGDSFSWQNVVEIRLKYGLLLRTTIASDISRTWSSSTMGRRPPLGLGGLKRLNAVARLSLAVRHQARPFTLLKTADFQVSDAPTRCISSIPNRLSGSSTIWTVDQGTD</sequence>